<reference evidence="1 2" key="1">
    <citation type="submission" date="2013-09" db="EMBL/GenBank/DDBJ databases">
        <title>Draft Genome Sequence of five Lactobacillus helveticus strains CIRM-BIA 101T, 103, 104, 951 and 953 isolated from milk product.</title>
        <authorList>
            <person name="Valence F."/>
            <person name="Chuat V."/>
            <person name="Ma L."/>
            <person name="Creno S."/>
            <person name="Falentin H."/>
            <person name="Lortal S."/>
            <person name="Bizet C."/>
            <person name="Clermont D."/>
            <person name="Loux V."/>
            <person name="Bouchier C."/>
            <person name="Cousin S."/>
        </authorList>
    </citation>
    <scope>NUCLEOTIDE SEQUENCE [LARGE SCALE GENOMIC DNA]</scope>
    <source>
        <strain evidence="1 2">CIRM-BIA 953</strain>
    </source>
</reference>
<dbReference type="EMBL" id="CBUH010000072">
    <property type="protein sequence ID" value="CDI42026.1"/>
    <property type="molecule type" value="Genomic_DNA"/>
</dbReference>
<evidence type="ECO:0000313" key="2">
    <source>
        <dbReference type="Proteomes" id="UP000017243"/>
    </source>
</evidence>
<proteinExistence type="predicted"/>
<protein>
    <submittedName>
        <fullName evidence="1">Uncharacterized protein</fullName>
    </submittedName>
</protein>
<accession>U4QG18</accession>
<sequence length="27" mass="3321">MTQQVERLTAEDLDRYTELFSGIVWYR</sequence>
<dbReference type="Proteomes" id="UP000017243">
    <property type="component" value="Unassembled WGS sequence"/>
</dbReference>
<gene>
    <name evidence="1" type="ORF">LHCIRMBIA953_00098</name>
</gene>
<organism evidence="1 2">
    <name type="scientific">Lactobacillus helveticus CIRM-BIA 953</name>
    <dbReference type="NCBI Taxonomy" id="1226335"/>
    <lineage>
        <taxon>Bacteria</taxon>
        <taxon>Bacillati</taxon>
        <taxon>Bacillota</taxon>
        <taxon>Bacilli</taxon>
        <taxon>Lactobacillales</taxon>
        <taxon>Lactobacillaceae</taxon>
        <taxon>Lactobacillus</taxon>
    </lineage>
</organism>
<dbReference type="AlphaFoldDB" id="U4QG18"/>
<name>U4QG18_LACHE</name>
<evidence type="ECO:0000313" key="1">
    <source>
        <dbReference type="EMBL" id="CDI42026.1"/>
    </source>
</evidence>
<comment type="caution">
    <text evidence="1">The sequence shown here is derived from an EMBL/GenBank/DDBJ whole genome shotgun (WGS) entry which is preliminary data.</text>
</comment>